<reference evidence="1 2" key="1">
    <citation type="submission" date="2017-01" db="EMBL/GenBank/DDBJ databases">
        <title>Novel large sulfur bacteria in the metagenomes of groundwater-fed chemosynthetic microbial mats in the Lake Huron basin.</title>
        <authorList>
            <person name="Sharrar A.M."/>
            <person name="Flood B.E."/>
            <person name="Bailey J.V."/>
            <person name="Jones D.S."/>
            <person name="Biddanda B."/>
            <person name="Ruberg S.A."/>
            <person name="Marcus D.N."/>
            <person name="Dick G.J."/>
        </authorList>
    </citation>
    <scope>NUCLEOTIDE SEQUENCE [LARGE SCALE GENOMIC DNA]</scope>
    <source>
        <strain evidence="1">A8</strain>
    </source>
</reference>
<gene>
    <name evidence="1" type="ORF">BWK73_14015</name>
</gene>
<protein>
    <submittedName>
        <fullName evidence="1">Uncharacterized protein</fullName>
    </submittedName>
</protein>
<evidence type="ECO:0000313" key="1">
    <source>
        <dbReference type="EMBL" id="OQX12826.1"/>
    </source>
</evidence>
<dbReference type="AlphaFoldDB" id="A0A1Y1QSL4"/>
<dbReference type="Proteomes" id="UP000192491">
    <property type="component" value="Unassembled WGS sequence"/>
</dbReference>
<accession>A0A1Y1QSL4</accession>
<evidence type="ECO:0000313" key="2">
    <source>
        <dbReference type="Proteomes" id="UP000192491"/>
    </source>
</evidence>
<organism evidence="1 2">
    <name type="scientific">Thiothrix lacustris</name>
    <dbReference type="NCBI Taxonomy" id="525917"/>
    <lineage>
        <taxon>Bacteria</taxon>
        <taxon>Pseudomonadati</taxon>
        <taxon>Pseudomonadota</taxon>
        <taxon>Gammaproteobacteria</taxon>
        <taxon>Thiotrichales</taxon>
        <taxon>Thiotrichaceae</taxon>
        <taxon>Thiothrix</taxon>
    </lineage>
</organism>
<name>A0A1Y1QSL4_9GAMM</name>
<sequence length="100" mass="11088">MSGGHFQHAYSSAGNFAEDLKMELDTCNEPDEYGELHNQYEPATRAKLLEIANLAAHVSKLMREAEWLYSGDTGDESFMKRVAKIEADFQPTAAKSNGTC</sequence>
<proteinExistence type="predicted"/>
<comment type="caution">
    <text evidence="1">The sequence shown here is derived from an EMBL/GenBank/DDBJ whole genome shotgun (WGS) entry which is preliminary data.</text>
</comment>
<dbReference type="EMBL" id="MTEJ01000058">
    <property type="protein sequence ID" value="OQX12826.1"/>
    <property type="molecule type" value="Genomic_DNA"/>
</dbReference>